<organism evidence="1 2">
    <name type="scientific">Ameca splendens</name>
    <dbReference type="NCBI Taxonomy" id="208324"/>
    <lineage>
        <taxon>Eukaryota</taxon>
        <taxon>Metazoa</taxon>
        <taxon>Chordata</taxon>
        <taxon>Craniata</taxon>
        <taxon>Vertebrata</taxon>
        <taxon>Euteleostomi</taxon>
        <taxon>Actinopterygii</taxon>
        <taxon>Neopterygii</taxon>
        <taxon>Teleostei</taxon>
        <taxon>Neoteleostei</taxon>
        <taxon>Acanthomorphata</taxon>
        <taxon>Ovalentaria</taxon>
        <taxon>Atherinomorphae</taxon>
        <taxon>Cyprinodontiformes</taxon>
        <taxon>Goodeidae</taxon>
        <taxon>Ameca</taxon>
    </lineage>
</organism>
<dbReference type="Proteomes" id="UP001469553">
    <property type="component" value="Unassembled WGS sequence"/>
</dbReference>
<name>A0ABV0YG29_9TELE</name>
<evidence type="ECO:0000313" key="1">
    <source>
        <dbReference type="EMBL" id="MEQ2292577.1"/>
    </source>
</evidence>
<comment type="caution">
    <text evidence="1">The sequence shown here is derived from an EMBL/GenBank/DDBJ whole genome shotgun (WGS) entry which is preliminary data.</text>
</comment>
<evidence type="ECO:0000313" key="2">
    <source>
        <dbReference type="Proteomes" id="UP001469553"/>
    </source>
</evidence>
<proteinExistence type="predicted"/>
<gene>
    <name evidence="1" type="ORF">AMECASPLE_024485</name>
</gene>
<reference evidence="1 2" key="1">
    <citation type="submission" date="2021-06" db="EMBL/GenBank/DDBJ databases">
        <authorList>
            <person name="Palmer J.M."/>
        </authorList>
    </citation>
    <scope>NUCLEOTIDE SEQUENCE [LARGE SCALE GENOMIC DNA]</scope>
    <source>
        <strain evidence="1 2">AS_MEX2019</strain>
        <tissue evidence="1">Muscle</tissue>
    </source>
</reference>
<dbReference type="EMBL" id="JAHRIP010030555">
    <property type="protein sequence ID" value="MEQ2292577.1"/>
    <property type="molecule type" value="Genomic_DNA"/>
</dbReference>
<sequence>MPPVVKYYFMTFIGTNLVAEMEVKKDKKIWLLRNVCKLGYYLRRETRGCLFSIYAALHHLSSTNPLAAVRTTDHAVSLTSAWITAKYVCMRFKERRRKRKRKRERMLSILPSETLLNIH</sequence>
<accession>A0ABV0YG29</accession>
<keyword evidence="2" id="KW-1185">Reference proteome</keyword>
<protein>
    <submittedName>
        <fullName evidence="1">Uncharacterized protein</fullName>
    </submittedName>
</protein>